<sequence length="128" mass="14171">MIYQGYLPEVYADSEGEHKLITFGSMHTQPGVVAFLHQRCCLCHVCGKTNKHDIDSCSYGVFGGELYDMAAEAQRGDGDFDDDDPDDDESPVMAVLSTIDRIHDLPELFARDNFPKFRVHADSGPEGA</sequence>
<dbReference type="EMBL" id="VIEB01000139">
    <property type="protein sequence ID" value="TQE04500.1"/>
    <property type="molecule type" value="Genomic_DNA"/>
</dbReference>
<reference evidence="1 2" key="1">
    <citation type="journal article" date="2019" name="G3 (Bethesda)">
        <title>Sequencing of a Wild Apple (Malus baccata) Genome Unravels the Differences Between Cultivated and Wild Apple Species Regarding Disease Resistance and Cold Tolerance.</title>
        <authorList>
            <person name="Chen X."/>
        </authorList>
    </citation>
    <scope>NUCLEOTIDE SEQUENCE [LARGE SCALE GENOMIC DNA]</scope>
    <source>
        <strain evidence="2">cv. Shandingzi</strain>
        <tissue evidence="1">Leaves</tissue>
    </source>
</reference>
<keyword evidence="2" id="KW-1185">Reference proteome</keyword>
<proteinExistence type="predicted"/>
<accession>A0A540N1U7</accession>
<organism evidence="1 2">
    <name type="scientific">Malus baccata</name>
    <name type="common">Siberian crab apple</name>
    <name type="synonym">Pyrus baccata</name>
    <dbReference type="NCBI Taxonomy" id="106549"/>
    <lineage>
        <taxon>Eukaryota</taxon>
        <taxon>Viridiplantae</taxon>
        <taxon>Streptophyta</taxon>
        <taxon>Embryophyta</taxon>
        <taxon>Tracheophyta</taxon>
        <taxon>Spermatophyta</taxon>
        <taxon>Magnoliopsida</taxon>
        <taxon>eudicotyledons</taxon>
        <taxon>Gunneridae</taxon>
        <taxon>Pentapetalae</taxon>
        <taxon>rosids</taxon>
        <taxon>fabids</taxon>
        <taxon>Rosales</taxon>
        <taxon>Rosaceae</taxon>
        <taxon>Amygdaloideae</taxon>
        <taxon>Maleae</taxon>
        <taxon>Malus</taxon>
    </lineage>
</organism>
<gene>
    <name evidence="1" type="ORF">C1H46_009916</name>
</gene>
<evidence type="ECO:0000313" key="1">
    <source>
        <dbReference type="EMBL" id="TQE04500.1"/>
    </source>
</evidence>
<dbReference type="Proteomes" id="UP000315295">
    <property type="component" value="Unassembled WGS sequence"/>
</dbReference>
<name>A0A540N1U7_MALBA</name>
<evidence type="ECO:0000313" key="2">
    <source>
        <dbReference type="Proteomes" id="UP000315295"/>
    </source>
</evidence>
<dbReference type="AlphaFoldDB" id="A0A540N1U7"/>
<protein>
    <submittedName>
        <fullName evidence="1">Uncharacterized protein</fullName>
    </submittedName>
</protein>
<comment type="caution">
    <text evidence="1">The sequence shown here is derived from an EMBL/GenBank/DDBJ whole genome shotgun (WGS) entry which is preliminary data.</text>
</comment>